<accession>A0ABU3PXZ5</accession>
<dbReference type="EMBL" id="JAVYII010000005">
    <property type="protein sequence ID" value="MDT9594113.1"/>
    <property type="molecule type" value="Genomic_DNA"/>
</dbReference>
<dbReference type="Gene3D" id="1.10.12.10">
    <property type="entry name" value="Lyase 2-enoyl-coa Hydratase, Chain A, domain 2"/>
    <property type="match status" value="1"/>
</dbReference>
<dbReference type="InterPro" id="IPR014748">
    <property type="entry name" value="Enoyl-CoA_hydra_C"/>
</dbReference>
<keyword evidence="4" id="KW-1185">Reference proteome</keyword>
<comment type="similarity">
    <text evidence="1 2">Belongs to the enoyl-CoA hydratase/isomerase family.</text>
</comment>
<dbReference type="PROSITE" id="PS00166">
    <property type="entry name" value="ENOYL_COA_HYDRATASE"/>
    <property type="match status" value="1"/>
</dbReference>
<evidence type="ECO:0000313" key="4">
    <source>
        <dbReference type="Proteomes" id="UP001268542"/>
    </source>
</evidence>
<dbReference type="CDD" id="cd06558">
    <property type="entry name" value="crotonase-like"/>
    <property type="match status" value="1"/>
</dbReference>
<name>A0ABU3PXZ5_9ACTN</name>
<dbReference type="Proteomes" id="UP001268542">
    <property type="component" value="Unassembled WGS sequence"/>
</dbReference>
<dbReference type="InterPro" id="IPR001753">
    <property type="entry name" value="Enoyl-CoA_hydra/iso"/>
</dbReference>
<dbReference type="PANTHER" id="PTHR43459">
    <property type="entry name" value="ENOYL-COA HYDRATASE"/>
    <property type="match status" value="1"/>
</dbReference>
<sequence>MDGHDVPASVEVERQDAVAVVHLGRPALDTPTKEALRDALADVGADPAVRAVVLTGRGRAFCVGQDLGEHAAALAADPGSAFATVDAHYSPVVTSLATMPKPVVAAVNGTCVGAGLGLALACDLRVLAAGARLGTAFTAIGLTCDSGLSATLAAEVGVARARELVLLASPFTAEDAVGWGVVAQVVAPGDVLTTATALAHRLAAGPTQAYAASKRLLAAAGHRDLAATLTAEAAEQAALGLTQDHRGAVDAFLAKERPTFSGR</sequence>
<dbReference type="InterPro" id="IPR029045">
    <property type="entry name" value="ClpP/crotonase-like_dom_sf"/>
</dbReference>
<evidence type="ECO:0000313" key="3">
    <source>
        <dbReference type="EMBL" id="MDT9594113.1"/>
    </source>
</evidence>
<dbReference type="RefSeq" id="WP_315733594.1">
    <property type="nucleotide sequence ID" value="NZ_JAVYII010000005.1"/>
</dbReference>
<organism evidence="3 4">
    <name type="scientific">Nocardioides imazamoxiresistens</name>
    <dbReference type="NCBI Taxonomy" id="3231893"/>
    <lineage>
        <taxon>Bacteria</taxon>
        <taxon>Bacillati</taxon>
        <taxon>Actinomycetota</taxon>
        <taxon>Actinomycetes</taxon>
        <taxon>Propionibacteriales</taxon>
        <taxon>Nocardioidaceae</taxon>
        <taxon>Nocardioides</taxon>
    </lineage>
</organism>
<dbReference type="SUPFAM" id="SSF52096">
    <property type="entry name" value="ClpP/crotonase"/>
    <property type="match status" value="1"/>
</dbReference>
<proteinExistence type="inferred from homology"/>
<protein>
    <submittedName>
        <fullName evidence="3">Enoyl-CoA hydratase-related protein</fullName>
    </submittedName>
</protein>
<comment type="caution">
    <text evidence="3">The sequence shown here is derived from an EMBL/GenBank/DDBJ whole genome shotgun (WGS) entry which is preliminary data.</text>
</comment>
<evidence type="ECO:0000256" key="2">
    <source>
        <dbReference type="RuleBase" id="RU003707"/>
    </source>
</evidence>
<gene>
    <name evidence="3" type="ORF">RDV89_13605</name>
</gene>
<dbReference type="Gene3D" id="3.90.226.10">
    <property type="entry name" value="2-enoyl-CoA Hydratase, Chain A, domain 1"/>
    <property type="match status" value="1"/>
</dbReference>
<dbReference type="InterPro" id="IPR018376">
    <property type="entry name" value="Enoyl-CoA_hyd/isom_CS"/>
</dbReference>
<reference evidence="3 4" key="1">
    <citation type="submission" date="2023-08" db="EMBL/GenBank/DDBJ databases">
        <title>Nocardioides seae sp. nov., a bacterium isolated from a soil.</title>
        <authorList>
            <person name="Wang X."/>
        </authorList>
    </citation>
    <scope>NUCLEOTIDE SEQUENCE [LARGE SCALE GENOMIC DNA]</scope>
    <source>
        <strain evidence="3 4">YZH12</strain>
    </source>
</reference>
<evidence type="ECO:0000256" key="1">
    <source>
        <dbReference type="ARBA" id="ARBA00005254"/>
    </source>
</evidence>
<dbReference type="Pfam" id="PF00378">
    <property type="entry name" value="ECH_1"/>
    <property type="match status" value="1"/>
</dbReference>
<dbReference type="PANTHER" id="PTHR43459:SF1">
    <property type="entry name" value="EG:BACN32G11.4 PROTEIN"/>
    <property type="match status" value="1"/>
</dbReference>